<keyword evidence="4" id="KW-1185">Reference proteome</keyword>
<feature type="region of interest" description="Disordered" evidence="1">
    <location>
        <begin position="241"/>
        <end position="265"/>
    </location>
</feature>
<feature type="domain" description="DUF7918" evidence="2">
    <location>
        <begin position="47"/>
        <end position="237"/>
    </location>
</feature>
<feature type="region of interest" description="Disordered" evidence="1">
    <location>
        <begin position="280"/>
        <end position="361"/>
    </location>
</feature>
<evidence type="ECO:0000259" key="2">
    <source>
        <dbReference type="Pfam" id="PF25534"/>
    </source>
</evidence>
<sequence>MPTFRSITTSLVSQHDICDVPEFTPPAVLNDPFSTPPPSIDTDRALVSVYIPIYPTSQFWLSYSISPPNPPKLLYYFKLYINGRSIVSWGCGADNDFQGRTMFGLFERIQIKGNVRRSYFERRVLCFGSEDESVQNEVPDSLSGLMEIKVFRSKGRKRIEPEIQDYQSSLGVQHSDKKGTKRRADDGISLVNGGLLTTQDPRRYYKYALLDPLDHPFATFHYHYRSWDHLVDLGVISPSPSTVTSSIRSLTPQQRPDSQESSELELASLASLSHSLENTIAEPPKSAGTRPVMIDRNESNDSNNSTGTVVTKLQSPGTSTPSQNSTDSTTGSPLIIPRLNPLRMHRPPTPPPRSSPTKTLAQLPPSIPETIPNSSLHLSLNALNALTPKASFTSLIRTHLPEPDPDLSTFQLKPPNLNLNPPMVSTTRPARSASMGALMEVVNMAKKRRESRESEVGSEGSSSGVVSSRGSGEKKNGENEEGLIWSEKKMEREERRREREERKREKRRRDEGRKLHLWEEI</sequence>
<feature type="region of interest" description="Disordered" evidence="1">
    <location>
        <begin position="410"/>
        <end position="432"/>
    </location>
</feature>
<accession>A0AA39V7C1</accession>
<organism evidence="3 4">
    <name type="scientific">Cladonia borealis</name>
    <dbReference type="NCBI Taxonomy" id="184061"/>
    <lineage>
        <taxon>Eukaryota</taxon>
        <taxon>Fungi</taxon>
        <taxon>Dikarya</taxon>
        <taxon>Ascomycota</taxon>
        <taxon>Pezizomycotina</taxon>
        <taxon>Lecanoromycetes</taxon>
        <taxon>OSLEUM clade</taxon>
        <taxon>Lecanoromycetidae</taxon>
        <taxon>Lecanorales</taxon>
        <taxon>Lecanorineae</taxon>
        <taxon>Cladoniaceae</taxon>
        <taxon>Cladonia</taxon>
    </lineage>
</organism>
<dbReference type="Pfam" id="PF25534">
    <property type="entry name" value="DUF7918"/>
    <property type="match status" value="1"/>
</dbReference>
<feature type="compositionally biased region" description="Low complexity" evidence="1">
    <location>
        <begin position="457"/>
        <end position="470"/>
    </location>
</feature>
<dbReference type="EMBL" id="JAFEKC020000017">
    <property type="protein sequence ID" value="KAK0509910.1"/>
    <property type="molecule type" value="Genomic_DNA"/>
</dbReference>
<feature type="compositionally biased region" description="Polar residues" evidence="1">
    <location>
        <begin position="300"/>
        <end position="332"/>
    </location>
</feature>
<comment type="caution">
    <text evidence="3">The sequence shown here is derived from an EMBL/GenBank/DDBJ whole genome shotgun (WGS) entry which is preliminary data.</text>
</comment>
<feature type="compositionally biased region" description="Low complexity" evidence="1">
    <location>
        <begin position="412"/>
        <end position="422"/>
    </location>
</feature>
<feature type="compositionally biased region" description="Basic and acidic residues" evidence="1">
    <location>
        <begin position="486"/>
        <end position="521"/>
    </location>
</feature>
<evidence type="ECO:0000313" key="4">
    <source>
        <dbReference type="Proteomes" id="UP001166286"/>
    </source>
</evidence>
<protein>
    <recommendedName>
        <fullName evidence="2">DUF7918 domain-containing protein</fullName>
    </recommendedName>
</protein>
<name>A0AA39V7C1_9LECA</name>
<evidence type="ECO:0000313" key="3">
    <source>
        <dbReference type="EMBL" id="KAK0509910.1"/>
    </source>
</evidence>
<dbReference type="Proteomes" id="UP001166286">
    <property type="component" value="Unassembled WGS sequence"/>
</dbReference>
<evidence type="ECO:0000256" key="1">
    <source>
        <dbReference type="SAM" id="MobiDB-lite"/>
    </source>
</evidence>
<reference evidence="3" key="1">
    <citation type="submission" date="2023-03" db="EMBL/GenBank/DDBJ databases">
        <title>Complete genome of Cladonia borealis.</title>
        <authorList>
            <person name="Park H."/>
        </authorList>
    </citation>
    <scope>NUCLEOTIDE SEQUENCE</scope>
    <source>
        <strain evidence="3">ANT050790</strain>
    </source>
</reference>
<dbReference type="AlphaFoldDB" id="A0AA39V7C1"/>
<feature type="region of interest" description="Disordered" evidence="1">
    <location>
        <begin position="445"/>
        <end position="521"/>
    </location>
</feature>
<proteinExistence type="predicted"/>
<gene>
    <name evidence="3" type="ORF">JMJ35_007304</name>
</gene>
<dbReference type="InterPro" id="IPR057678">
    <property type="entry name" value="DUF7918"/>
</dbReference>